<accession>A0A844B159</accession>
<dbReference type="Proteomes" id="UP000436694">
    <property type="component" value="Unassembled WGS sequence"/>
</dbReference>
<dbReference type="PANTHER" id="PTHR41260">
    <property type="entry name" value="PROTEIN ECSC"/>
    <property type="match status" value="1"/>
</dbReference>
<dbReference type="EMBL" id="WIXK01000005">
    <property type="protein sequence ID" value="MQY43126.1"/>
    <property type="molecule type" value="Genomic_DNA"/>
</dbReference>
<comment type="caution">
    <text evidence="1">The sequence shown here is derived from an EMBL/GenBank/DDBJ whole genome shotgun (WGS) entry which is preliminary data.</text>
</comment>
<dbReference type="PANTHER" id="PTHR41260:SF1">
    <property type="entry name" value="PROTEIN ECSC"/>
    <property type="match status" value="1"/>
</dbReference>
<evidence type="ECO:0000313" key="2">
    <source>
        <dbReference type="Proteomes" id="UP000436694"/>
    </source>
</evidence>
<proteinExistence type="predicted"/>
<dbReference type="RefSeq" id="WP_153547992.1">
    <property type="nucleotide sequence ID" value="NZ_WIXK01000005.1"/>
</dbReference>
<sequence length="250" mass="26481">MQDILMPERALSPVELDRELAKLARLYAAADGPGMRMLSFLGLRADQLMNRLPDPVLERLDGASAQALQFALRQGGGRLPLRSDRGNRMIGAALGAVGGAGGVAGTLAELPVTTSFLLRLIQREAVAQGFDPKSDSVAFDTVQVFASSGPLAAEQRGYLATRIGLSSGGLPKLVAQVAPKLGVALGQKLAAQSVPVLGGLAGASCNYVYAQYYQNIAKVHFGVRRLALNCDISELELSERLQQQLERADP</sequence>
<dbReference type="AlphaFoldDB" id="A0A844B159"/>
<organism evidence="1 2">
    <name type="scientific">Tritonibacter aquimaris</name>
    <dbReference type="NCBI Taxonomy" id="2663379"/>
    <lineage>
        <taxon>Bacteria</taxon>
        <taxon>Pseudomonadati</taxon>
        <taxon>Pseudomonadota</taxon>
        <taxon>Alphaproteobacteria</taxon>
        <taxon>Rhodobacterales</taxon>
        <taxon>Paracoccaceae</taxon>
        <taxon>Tritonibacter</taxon>
    </lineage>
</organism>
<evidence type="ECO:0000313" key="1">
    <source>
        <dbReference type="EMBL" id="MQY43126.1"/>
    </source>
</evidence>
<gene>
    <name evidence="1" type="ORF">GG681_10780</name>
</gene>
<dbReference type="Pfam" id="PF12787">
    <property type="entry name" value="EcsC"/>
    <property type="match status" value="1"/>
</dbReference>
<keyword evidence="2" id="KW-1185">Reference proteome</keyword>
<reference evidence="1 2" key="1">
    <citation type="submission" date="2019-10" db="EMBL/GenBank/DDBJ databases">
        <title>Epibacterium sp. nov., isolated from seawater.</title>
        <authorList>
            <person name="Zhang X."/>
            <person name="Li N."/>
        </authorList>
    </citation>
    <scope>NUCLEOTIDE SEQUENCE [LARGE SCALE GENOMIC DNA]</scope>
    <source>
        <strain evidence="1 2">SM1969</strain>
    </source>
</reference>
<protein>
    <submittedName>
        <fullName evidence="1">Protein EcsC</fullName>
    </submittedName>
</protein>
<name>A0A844B159_9RHOB</name>
<dbReference type="InterPro" id="IPR024787">
    <property type="entry name" value="EcsC"/>
</dbReference>